<feature type="compositionally biased region" description="Low complexity" evidence="2">
    <location>
        <begin position="300"/>
        <end position="310"/>
    </location>
</feature>
<dbReference type="Gene3D" id="1.20.58.120">
    <property type="entry name" value="BAG domain"/>
    <property type="match status" value="1"/>
</dbReference>
<feature type="compositionally biased region" description="Basic and acidic residues" evidence="2">
    <location>
        <begin position="207"/>
        <end position="216"/>
    </location>
</feature>
<evidence type="ECO:0000256" key="2">
    <source>
        <dbReference type="SAM" id="MobiDB-lite"/>
    </source>
</evidence>
<accession>A0A5C2SJG8</accession>
<feature type="region of interest" description="Disordered" evidence="2">
    <location>
        <begin position="207"/>
        <end position="318"/>
    </location>
</feature>
<feature type="region of interest" description="Disordered" evidence="2">
    <location>
        <begin position="376"/>
        <end position="396"/>
    </location>
</feature>
<feature type="compositionally biased region" description="Low complexity" evidence="2">
    <location>
        <begin position="507"/>
        <end position="529"/>
    </location>
</feature>
<dbReference type="STRING" id="1328759.A0A5C2SJG8"/>
<feature type="compositionally biased region" description="Low complexity" evidence="2">
    <location>
        <begin position="480"/>
        <end position="494"/>
    </location>
</feature>
<dbReference type="GO" id="GO:0051087">
    <property type="term" value="F:protein-folding chaperone binding"/>
    <property type="evidence" value="ECO:0007669"/>
    <property type="project" value="InterPro"/>
</dbReference>
<organism evidence="3 4">
    <name type="scientific">Lentinus tigrinus ALCF2SS1-6</name>
    <dbReference type="NCBI Taxonomy" id="1328759"/>
    <lineage>
        <taxon>Eukaryota</taxon>
        <taxon>Fungi</taxon>
        <taxon>Dikarya</taxon>
        <taxon>Basidiomycota</taxon>
        <taxon>Agaricomycotina</taxon>
        <taxon>Agaricomycetes</taxon>
        <taxon>Polyporales</taxon>
        <taxon>Polyporaceae</taxon>
        <taxon>Lentinus</taxon>
    </lineage>
</organism>
<dbReference type="AlphaFoldDB" id="A0A5C2SJG8"/>
<dbReference type="OrthoDB" id="333905at2759"/>
<gene>
    <name evidence="3" type="ORF">L227DRAFT_599013</name>
</gene>
<dbReference type="Proteomes" id="UP000313359">
    <property type="component" value="Unassembled WGS sequence"/>
</dbReference>
<feature type="compositionally biased region" description="Low complexity" evidence="2">
    <location>
        <begin position="610"/>
        <end position="631"/>
    </location>
</feature>
<protein>
    <recommendedName>
        <fullName evidence="5">BAG domain-containing protein</fullName>
    </recommendedName>
</protein>
<reference evidence="3" key="1">
    <citation type="journal article" date="2018" name="Genome Biol. Evol.">
        <title>Genomics and development of Lentinus tigrinus, a white-rot wood-decaying mushroom with dimorphic fruiting bodies.</title>
        <authorList>
            <person name="Wu B."/>
            <person name="Xu Z."/>
            <person name="Knudson A."/>
            <person name="Carlson A."/>
            <person name="Chen N."/>
            <person name="Kovaka S."/>
            <person name="LaButti K."/>
            <person name="Lipzen A."/>
            <person name="Pennachio C."/>
            <person name="Riley R."/>
            <person name="Schakwitz W."/>
            <person name="Umezawa K."/>
            <person name="Ohm R.A."/>
            <person name="Grigoriev I.V."/>
            <person name="Nagy L.G."/>
            <person name="Gibbons J."/>
            <person name="Hibbett D."/>
        </authorList>
    </citation>
    <scope>NUCLEOTIDE SEQUENCE [LARGE SCALE GENOMIC DNA]</scope>
    <source>
        <strain evidence="3">ALCF2SS1-6</strain>
    </source>
</reference>
<keyword evidence="4" id="KW-1185">Reference proteome</keyword>
<dbReference type="InterPro" id="IPR036533">
    <property type="entry name" value="BAG_dom_sf"/>
</dbReference>
<evidence type="ECO:0000313" key="3">
    <source>
        <dbReference type="EMBL" id="RPD63309.1"/>
    </source>
</evidence>
<feature type="coiled-coil region" evidence="1">
    <location>
        <begin position="23"/>
        <end position="50"/>
    </location>
</feature>
<sequence>MFPYYYRPTTPSDSDYLRALAEERAAREQYAAARRAQEEARQRAARARAARRAYGSPHSSYLDDGYVLGEPVDYDMDLGLDDAGAYYSRPRPVSYAGSSRPYGFGGLGYGSPTYAYGIDPYQQRALLEEQRRKELLEEQKRRELLELEREKERRRLEEERIRKILQEERQREEEAIRQRMLEEERMRRAVEEEKLRRAMEEERMRRALREEEEARRERQRSHGAGHLRSPSQQASLEPLLRALGFVPATSGSDSESDKETPRGRPSQGPRRNVPSPSPIRPYPFGRPSQRSEAAPASTIPITSPKSAAKPKPIPKPTEEQIAAAEKIQDAYRAYSARKQALNAVANLRRRFLAARNGFTLPSSLDYDVSTDGRATTSVSVDPASMRDLPSPSALEAEDPFENVPRLAYTPTNAQHHAYEEELNRILNALDAVESHGDLGVRGARRELARAVEREADRVERWRAVVWKWWTQREAEKEKAAAAPAQPEAQPAAEPAEVKMDVEPPEQPAQQTTATAPEPTPTTTTTDAAPMEVEPTPASSAESAPTTQAPVPEPSPSVVQAAESPAPEVDIPDADAAAVESQLAPPQIVVQPPSREEPQSESDSEPPVPETQPQQSSAPTTAAPAPDVANPAPESPVQPQPEATERPATPALSHEGEGDMEVEPEEAMTPPPGTPTPFVAVDSGSPDHPQETKVPQVQQQPHQDEPMHKRPPHPTVVDEAEEELREHEMLQ</sequence>
<feature type="compositionally biased region" description="Polar residues" evidence="2">
    <location>
        <begin position="536"/>
        <end position="548"/>
    </location>
</feature>
<name>A0A5C2SJG8_9APHY</name>
<dbReference type="PROSITE" id="PS50096">
    <property type="entry name" value="IQ"/>
    <property type="match status" value="1"/>
</dbReference>
<proteinExistence type="predicted"/>
<evidence type="ECO:0008006" key="5">
    <source>
        <dbReference type="Google" id="ProtNLM"/>
    </source>
</evidence>
<feature type="region of interest" description="Disordered" evidence="2">
    <location>
        <begin position="477"/>
        <end position="730"/>
    </location>
</feature>
<evidence type="ECO:0000313" key="4">
    <source>
        <dbReference type="Proteomes" id="UP000313359"/>
    </source>
</evidence>
<evidence type="ECO:0000256" key="1">
    <source>
        <dbReference type="SAM" id="Coils"/>
    </source>
</evidence>
<dbReference type="SUPFAM" id="SSF63491">
    <property type="entry name" value="BAG domain"/>
    <property type="match status" value="1"/>
</dbReference>
<keyword evidence="1" id="KW-0175">Coiled coil</keyword>
<dbReference type="EMBL" id="ML122256">
    <property type="protein sequence ID" value="RPD63309.1"/>
    <property type="molecule type" value="Genomic_DNA"/>
</dbReference>